<reference evidence="6 7" key="1">
    <citation type="submission" date="2016-10" db="EMBL/GenBank/DDBJ databases">
        <authorList>
            <person name="de Groot N.N."/>
        </authorList>
    </citation>
    <scope>NUCLEOTIDE SEQUENCE [LARGE SCALE GENOMIC DNA]</scope>
    <source>
        <strain evidence="6 7">PYCC 4715</strain>
    </source>
</reference>
<evidence type="ECO:0000256" key="4">
    <source>
        <dbReference type="ARBA" id="ARBA00023242"/>
    </source>
</evidence>
<evidence type="ECO:0000313" key="6">
    <source>
        <dbReference type="EMBL" id="SGZ52677.1"/>
    </source>
</evidence>
<dbReference type="GO" id="GO:0008270">
    <property type="term" value="F:zinc ion binding"/>
    <property type="evidence" value="ECO:0007669"/>
    <property type="project" value="InterPro"/>
</dbReference>
<dbReference type="InterPro" id="IPR036864">
    <property type="entry name" value="Zn2-C6_fun-type_DNA-bd_sf"/>
</dbReference>
<dbReference type="Pfam" id="PF04082">
    <property type="entry name" value="Fungal_trans"/>
    <property type="match status" value="1"/>
</dbReference>
<dbReference type="Pfam" id="PF00172">
    <property type="entry name" value="Zn_clus"/>
    <property type="match status" value="1"/>
</dbReference>
<evidence type="ECO:0000256" key="3">
    <source>
        <dbReference type="ARBA" id="ARBA00023163"/>
    </source>
</evidence>
<dbReference type="Gene3D" id="4.10.240.10">
    <property type="entry name" value="Zn(2)-C6 fungal-type DNA-binding domain"/>
    <property type="match status" value="1"/>
</dbReference>
<keyword evidence="3" id="KW-0804">Transcription</keyword>
<protein>
    <submittedName>
        <fullName evidence="6">CIC11C00000000307</fullName>
    </submittedName>
</protein>
<dbReference type="EMBL" id="LT635765">
    <property type="protein sequence ID" value="SGZ52677.1"/>
    <property type="molecule type" value="Genomic_DNA"/>
</dbReference>
<dbReference type="InterPro" id="IPR051127">
    <property type="entry name" value="Fungal_SecMet_Regulators"/>
</dbReference>
<evidence type="ECO:0000313" key="7">
    <source>
        <dbReference type="Proteomes" id="UP000182259"/>
    </source>
</evidence>
<keyword evidence="4" id="KW-0539">Nucleus</keyword>
<dbReference type="SUPFAM" id="SSF57701">
    <property type="entry name" value="Zn2/Cys6 DNA-binding domain"/>
    <property type="match status" value="1"/>
</dbReference>
<dbReference type="PANTHER" id="PTHR47424:SF14">
    <property type="entry name" value="ZINC FINGER PROTEIN GRT1"/>
    <property type="match status" value="1"/>
</dbReference>
<sequence>MDGVLKKRRPERISRACENCRKRKIKCSGGPVCRECSKYLEPCIFRKHYREFRKVAKAETPTYVVSNGICPQDYTNISLDINKHIQVPDYLSVGLSSGNASNEYFGPASNFSFVSQLNHFLRELEKSDNNDHDDKLSFDRFNMKPTVLEESSSNNFTLASITSEKMHSYLVAYLETWTVPCPIFKAEELFQLSSQTWKNAHAPDIDTALLYVVLSMGASAAYFDQGGSLSAFPESRGFFDLAVQTVPSIFSQITFDAVRVLFLMSISASNLGDTALSYIYSGAAVRTLIAIGLHKNNPVSSTFDMHHQRRVWTSTWQWEKYWSFCVGRPSCTRDDMPIPLVVTESFTCDGYGEHGRFKMNEEHMRLRVFFGATCSKIHSELYNSKKDLLTILSTVEKLSNDIDNAYFASKVPLLVQAEVDERAKDLDIIAVREWFWIRIYYLYLKLMIFRPFLIFHAYLKNTSADVPVTIRERLKVGRDICVNVAIELSTFIIKLNTQVRMIQPILFICTYLESTSTVLLFYIVSSLANIPGDLARKIWDVLQDTRRFLNGSSGPYLASTQLFAHDGLKSLYDVLMKKENSQNKTYFDKFMQPVMIATPVMEPSESGQKIECDTNDGDVLDTLDTAGLEDFWKQTLDWITYA</sequence>
<dbReference type="PANTHER" id="PTHR47424">
    <property type="entry name" value="REGULATORY PROTEIN GAL4"/>
    <property type="match status" value="1"/>
</dbReference>
<dbReference type="SMART" id="SM00066">
    <property type="entry name" value="GAL4"/>
    <property type="match status" value="1"/>
</dbReference>
<evidence type="ECO:0000259" key="5">
    <source>
        <dbReference type="PROSITE" id="PS50048"/>
    </source>
</evidence>
<evidence type="ECO:0000256" key="2">
    <source>
        <dbReference type="ARBA" id="ARBA00023015"/>
    </source>
</evidence>
<proteinExistence type="predicted"/>
<name>A0A1L0G881_9ASCO</name>
<dbReference type="InterPro" id="IPR007219">
    <property type="entry name" value="XnlR_reg_dom"/>
</dbReference>
<dbReference type="InterPro" id="IPR001138">
    <property type="entry name" value="Zn2Cys6_DnaBD"/>
</dbReference>
<dbReference type="PROSITE" id="PS00463">
    <property type="entry name" value="ZN2_CY6_FUNGAL_1"/>
    <property type="match status" value="1"/>
</dbReference>
<organism evidence="6 7">
    <name type="scientific">Sungouiella intermedia</name>
    <dbReference type="NCBI Taxonomy" id="45354"/>
    <lineage>
        <taxon>Eukaryota</taxon>
        <taxon>Fungi</taxon>
        <taxon>Dikarya</taxon>
        <taxon>Ascomycota</taxon>
        <taxon>Saccharomycotina</taxon>
        <taxon>Pichiomycetes</taxon>
        <taxon>Metschnikowiaceae</taxon>
        <taxon>Sungouiella</taxon>
    </lineage>
</organism>
<keyword evidence="1" id="KW-0479">Metal-binding</keyword>
<dbReference type="AlphaFoldDB" id="A0A1L0G881"/>
<dbReference type="GO" id="GO:0006351">
    <property type="term" value="P:DNA-templated transcription"/>
    <property type="evidence" value="ECO:0007669"/>
    <property type="project" value="InterPro"/>
</dbReference>
<dbReference type="CDD" id="cd00067">
    <property type="entry name" value="GAL4"/>
    <property type="match status" value="1"/>
</dbReference>
<keyword evidence="2" id="KW-0805">Transcription regulation</keyword>
<accession>A0A1L0G881</accession>
<dbReference type="GO" id="GO:0003677">
    <property type="term" value="F:DNA binding"/>
    <property type="evidence" value="ECO:0007669"/>
    <property type="project" value="InterPro"/>
</dbReference>
<dbReference type="CDD" id="cd12148">
    <property type="entry name" value="fungal_TF_MHR"/>
    <property type="match status" value="1"/>
</dbReference>
<feature type="domain" description="Zn(2)-C6 fungal-type" evidence="5">
    <location>
        <begin position="16"/>
        <end position="45"/>
    </location>
</feature>
<dbReference type="GO" id="GO:0000981">
    <property type="term" value="F:DNA-binding transcription factor activity, RNA polymerase II-specific"/>
    <property type="evidence" value="ECO:0007669"/>
    <property type="project" value="InterPro"/>
</dbReference>
<evidence type="ECO:0000256" key="1">
    <source>
        <dbReference type="ARBA" id="ARBA00022723"/>
    </source>
</evidence>
<dbReference type="PROSITE" id="PS50048">
    <property type="entry name" value="ZN2_CY6_FUNGAL_2"/>
    <property type="match status" value="1"/>
</dbReference>
<dbReference type="Proteomes" id="UP000182259">
    <property type="component" value="Chromosome II"/>
</dbReference>
<dbReference type="SMART" id="SM00906">
    <property type="entry name" value="Fungal_trans"/>
    <property type="match status" value="1"/>
</dbReference>
<gene>
    <name evidence="6" type="ORF">SAMEA4029009_CIC11G00000000307</name>
</gene>